<evidence type="ECO:0000313" key="12">
    <source>
        <dbReference type="Proteomes" id="UP001500392"/>
    </source>
</evidence>
<keyword evidence="11" id="KW-0012">Acyltransferase</keyword>
<gene>
    <name evidence="10 11" type="primary">plsX</name>
    <name evidence="11" type="ORF">GCM10022414_05510</name>
</gene>
<dbReference type="EC" id="2.3.1.274" evidence="8 10"/>
<comment type="subunit">
    <text evidence="9 10">Homodimer. Probably interacts with PlsY.</text>
</comment>
<evidence type="ECO:0000256" key="8">
    <source>
        <dbReference type="ARBA" id="ARBA00024069"/>
    </source>
</evidence>
<dbReference type="HAMAP" id="MF_00019">
    <property type="entry name" value="PlsX"/>
    <property type="match status" value="1"/>
</dbReference>
<sequence length="333" mass="35050">MASLRLAVDAMSGDHGLRSSIPATVSALNLNSDLHILLVGDKPSITLALAGEKFDSSRLSVQHAPDVVAMDDQPSRTLRTRKSSSMYLALELLRDGQVSAVVSAGNTGALVAMSCVVLKRLPGIKRPAICAPVPALNGYTYLLDLGANIDCDAQQLHQFAQMGSALCRVLDGRAAPRLALLNIGSELTKGTAAVRDAAVRIAADAKLNYCGFVEGGDLFSADVDVVVCDGFAGNVALKVCEGTASFIASQLRARFKKTVYGMLVGFLARPIIAAFQRDINPDRYNGAALLGLKGVVIKAHGGSAALGFQSAIRQAASAVRYDLQVQIEKQLEI</sequence>
<dbReference type="EMBL" id="BAABDM010000001">
    <property type="protein sequence ID" value="GAA4085640.1"/>
    <property type="molecule type" value="Genomic_DNA"/>
</dbReference>
<evidence type="ECO:0000256" key="5">
    <source>
        <dbReference type="ARBA" id="ARBA00023098"/>
    </source>
</evidence>
<keyword evidence="7 10" id="KW-1208">Phospholipid metabolism</keyword>
<evidence type="ECO:0000313" key="11">
    <source>
        <dbReference type="EMBL" id="GAA4085640.1"/>
    </source>
</evidence>
<dbReference type="GO" id="GO:0016746">
    <property type="term" value="F:acyltransferase activity"/>
    <property type="evidence" value="ECO:0007669"/>
    <property type="project" value="UniProtKB-KW"/>
</dbReference>
<evidence type="ECO:0000256" key="1">
    <source>
        <dbReference type="ARBA" id="ARBA00001232"/>
    </source>
</evidence>
<evidence type="ECO:0000256" key="2">
    <source>
        <dbReference type="ARBA" id="ARBA00022490"/>
    </source>
</evidence>
<dbReference type="PANTHER" id="PTHR30100">
    <property type="entry name" value="FATTY ACID/PHOSPHOLIPID SYNTHESIS PROTEIN PLSX"/>
    <property type="match status" value="1"/>
</dbReference>
<comment type="similarity">
    <text evidence="10">Belongs to the PlsX family.</text>
</comment>
<dbReference type="Proteomes" id="UP001500392">
    <property type="component" value="Unassembled WGS sequence"/>
</dbReference>
<evidence type="ECO:0000256" key="10">
    <source>
        <dbReference type="HAMAP-Rule" id="MF_00019"/>
    </source>
</evidence>
<keyword evidence="6 10" id="KW-0594">Phospholipid biosynthesis</keyword>
<keyword evidence="4 10" id="KW-0808">Transferase</keyword>
<accession>A0ABP7WBU3</accession>
<dbReference type="Pfam" id="PF02504">
    <property type="entry name" value="FA_synthesis"/>
    <property type="match status" value="1"/>
</dbReference>
<evidence type="ECO:0000256" key="7">
    <source>
        <dbReference type="ARBA" id="ARBA00023264"/>
    </source>
</evidence>
<dbReference type="PIRSF" id="PIRSF002465">
    <property type="entry name" value="Phsphlp_syn_PlsX"/>
    <property type="match status" value="1"/>
</dbReference>
<comment type="catalytic activity">
    <reaction evidence="1 10">
        <text>a fatty acyl-[ACP] + phosphate = an acyl phosphate + holo-[ACP]</text>
        <dbReference type="Rhea" id="RHEA:42292"/>
        <dbReference type="Rhea" id="RHEA-COMP:9685"/>
        <dbReference type="Rhea" id="RHEA-COMP:14125"/>
        <dbReference type="ChEBI" id="CHEBI:43474"/>
        <dbReference type="ChEBI" id="CHEBI:59918"/>
        <dbReference type="ChEBI" id="CHEBI:64479"/>
        <dbReference type="ChEBI" id="CHEBI:138651"/>
        <dbReference type="EC" id="2.3.1.274"/>
    </reaction>
</comment>
<comment type="pathway">
    <text evidence="10">Lipid metabolism; phospholipid metabolism.</text>
</comment>
<dbReference type="InterPro" id="IPR012281">
    <property type="entry name" value="Phospholipid_synth_PlsX-like"/>
</dbReference>
<dbReference type="RefSeq" id="WP_344932253.1">
    <property type="nucleotide sequence ID" value="NZ_BAABDM010000001.1"/>
</dbReference>
<dbReference type="NCBIfam" id="TIGR00182">
    <property type="entry name" value="plsX"/>
    <property type="match status" value="1"/>
</dbReference>
<reference evidence="12" key="1">
    <citation type="journal article" date="2019" name="Int. J. Syst. Evol. Microbiol.">
        <title>The Global Catalogue of Microorganisms (GCM) 10K type strain sequencing project: providing services to taxonomists for standard genome sequencing and annotation.</title>
        <authorList>
            <consortium name="The Broad Institute Genomics Platform"/>
            <consortium name="The Broad Institute Genome Sequencing Center for Infectious Disease"/>
            <person name="Wu L."/>
            <person name="Ma J."/>
        </authorList>
    </citation>
    <scope>NUCLEOTIDE SEQUENCE [LARGE SCALE GENOMIC DNA]</scope>
    <source>
        <strain evidence="12">JCM 17304</strain>
    </source>
</reference>
<comment type="function">
    <text evidence="10">Catalyzes the reversible formation of acyl-phosphate (acyl-PO(4)) from acyl-[acyl-carrier-protein] (acyl-ACP). This enzyme utilizes acyl-ACP as fatty acyl donor, but not acyl-CoA.</text>
</comment>
<name>A0ABP7WBU3_9GAMM</name>
<evidence type="ECO:0000256" key="6">
    <source>
        <dbReference type="ARBA" id="ARBA00023209"/>
    </source>
</evidence>
<comment type="caution">
    <text evidence="11">The sequence shown here is derived from an EMBL/GenBank/DDBJ whole genome shotgun (WGS) entry which is preliminary data.</text>
</comment>
<organism evidence="11 12">
    <name type="scientific">Zhongshania borealis</name>
    <dbReference type="NCBI Taxonomy" id="889488"/>
    <lineage>
        <taxon>Bacteria</taxon>
        <taxon>Pseudomonadati</taxon>
        <taxon>Pseudomonadota</taxon>
        <taxon>Gammaproteobacteria</taxon>
        <taxon>Cellvibrionales</taxon>
        <taxon>Spongiibacteraceae</taxon>
        <taxon>Zhongshania</taxon>
    </lineage>
</organism>
<evidence type="ECO:0000256" key="3">
    <source>
        <dbReference type="ARBA" id="ARBA00022516"/>
    </source>
</evidence>
<keyword evidence="3 10" id="KW-0444">Lipid biosynthesis</keyword>
<keyword evidence="2 10" id="KW-0963">Cytoplasm</keyword>
<dbReference type="SUPFAM" id="SSF53659">
    <property type="entry name" value="Isocitrate/Isopropylmalate dehydrogenase-like"/>
    <property type="match status" value="1"/>
</dbReference>
<evidence type="ECO:0000256" key="4">
    <source>
        <dbReference type="ARBA" id="ARBA00022679"/>
    </source>
</evidence>
<proteinExistence type="inferred from homology"/>
<keyword evidence="12" id="KW-1185">Reference proteome</keyword>
<dbReference type="InterPro" id="IPR003664">
    <property type="entry name" value="FA_synthesis"/>
</dbReference>
<evidence type="ECO:0000256" key="9">
    <source>
        <dbReference type="ARBA" id="ARBA00046608"/>
    </source>
</evidence>
<dbReference type="PANTHER" id="PTHR30100:SF1">
    <property type="entry name" value="PHOSPHATE ACYLTRANSFERASE"/>
    <property type="match status" value="1"/>
</dbReference>
<keyword evidence="5 10" id="KW-0443">Lipid metabolism</keyword>
<comment type="subcellular location">
    <subcellularLocation>
        <location evidence="10">Cytoplasm</location>
    </subcellularLocation>
    <text evidence="10">Associated with the membrane possibly through PlsY.</text>
</comment>
<protein>
    <recommendedName>
        <fullName evidence="8 10">Phosphate acyltransferase</fullName>
        <ecNumber evidence="8 10">2.3.1.274</ecNumber>
    </recommendedName>
    <alternativeName>
        <fullName evidence="10">Acyl-ACP phosphotransacylase</fullName>
    </alternativeName>
    <alternativeName>
        <fullName evidence="10">Acyl-[acyl-carrier-protein]--phosphate acyltransferase</fullName>
    </alternativeName>
    <alternativeName>
        <fullName evidence="10">Phosphate-acyl-ACP acyltransferase</fullName>
    </alternativeName>
</protein>
<dbReference type="Gene3D" id="3.40.718.10">
    <property type="entry name" value="Isopropylmalate Dehydrogenase"/>
    <property type="match status" value="1"/>
</dbReference>